<dbReference type="SUPFAM" id="SSF51905">
    <property type="entry name" value="FAD/NAD(P)-binding domain"/>
    <property type="match status" value="1"/>
</dbReference>
<dbReference type="RefSeq" id="WP_085819213.1">
    <property type="nucleotide sequence ID" value="NZ_FWFU01000006.1"/>
</dbReference>
<organism evidence="7 8">
    <name type="scientific">Roseovarius halotolerans</name>
    <dbReference type="NCBI Taxonomy" id="505353"/>
    <lineage>
        <taxon>Bacteria</taxon>
        <taxon>Pseudomonadati</taxon>
        <taxon>Pseudomonadota</taxon>
        <taxon>Alphaproteobacteria</taxon>
        <taxon>Rhodobacterales</taxon>
        <taxon>Roseobacteraceae</taxon>
        <taxon>Roseovarius</taxon>
    </lineage>
</organism>
<comment type="similarity">
    <text evidence="5">Belongs to the L2HGDH family.</text>
</comment>
<dbReference type="EMBL" id="FWFU01000006">
    <property type="protein sequence ID" value="SLN65014.1"/>
    <property type="molecule type" value="Genomic_DNA"/>
</dbReference>
<dbReference type="Gene3D" id="3.30.9.10">
    <property type="entry name" value="D-Amino Acid Oxidase, subunit A, domain 2"/>
    <property type="match status" value="1"/>
</dbReference>
<dbReference type="OrthoDB" id="9801699at2"/>
<dbReference type="NCBIfam" id="NF008726">
    <property type="entry name" value="PRK11728.1"/>
    <property type="match status" value="1"/>
</dbReference>
<sequence>MTTHDVVIVGGGIVGLATACDVQRRQPGAKVLLLEKEAAVALHQSGRNSGVIHAGVYYAPGSLKARFCAEGNAQMRAYCDARGIPYEMCGKLIVAVDEREVARLEALGERSRANGIEIEALDRAQARALEPAIRAEAALLSPSTGIVDFGEVARSMARDVTEAGGEIRFGTRVAGGAETGAGVQIDTTDGPVSAGKVVFCAGVWADQVARNFGADVDFRIIPFRGEYYRIRNQPADLVRHLIYPVPDPARPFLGVHLTRKMDGCFIVGPNAVLALSREGYKRSDLDVRDTLSVMGYPGFWKLVAANSGSASQELSASLFKRLYLKRVQHYCARIEGKDLEPYRPGIRAQAVWRDGRMVEDFLFRETQHTLHVCNAPSPAATSAIPIGEHIGGRLLGN</sequence>
<accession>A0A1X6ZYE4</accession>
<evidence type="ECO:0000313" key="8">
    <source>
        <dbReference type="Proteomes" id="UP000193207"/>
    </source>
</evidence>
<keyword evidence="3" id="KW-0274">FAD</keyword>
<keyword evidence="4 7" id="KW-0560">Oxidoreductase</keyword>
<evidence type="ECO:0000256" key="4">
    <source>
        <dbReference type="ARBA" id="ARBA00023002"/>
    </source>
</evidence>
<keyword evidence="8" id="KW-1185">Reference proteome</keyword>
<comment type="cofactor">
    <cofactor evidence="1">
        <name>FAD</name>
        <dbReference type="ChEBI" id="CHEBI:57692"/>
    </cofactor>
</comment>
<dbReference type="InterPro" id="IPR036188">
    <property type="entry name" value="FAD/NAD-bd_sf"/>
</dbReference>
<evidence type="ECO:0000259" key="6">
    <source>
        <dbReference type="Pfam" id="PF01266"/>
    </source>
</evidence>
<dbReference type="GO" id="GO:0047545">
    <property type="term" value="F:(S)-2-hydroxyglutarate dehydrogenase activity"/>
    <property type="evidence" value="ECO:0007669"/>
    <property type="project" value="TreeGrafter"/>
</dbReference>
<dbReference type="Pfam" id="PF01266">
    <property type="entry name" value="DAO"/>
    <property type="match status" value="1"/>
</dbReference>
<evidence type="ECO:0000256" key="2">
    <source>
        <dbReference type="ARBA" id="ARBA00022630"/>
    </source>
</evidence>
<evidence type="ECO:0000256" key="3">
    <source>
        <dbReference type="ARBA" id="ARBA00022827"/>
    </source>
</evidence>
<feature type="domain" description="FAD dependent oxidoreductase" evidence="6">
    <location>
        <begin position="5"/>
        <end position="390"/>
    </location>
</feature>
<protein>
    <submittedName>
        <fullName evidence="7">L-2-hydroxyglutarate oxidase LhgO</fullName>
        <ecNumber evidence="7">1.1.3.15</ecNumber>
    </submittedName>
</protein>
<dbReference type="Proteomes" id="UP000193207">
    <property type="component" value="Unassembled WGS sequence"/>
</dbReference>
<evidence type="ECO:0000256" key="5">
    <source>
        <dbReference type="ARBA" id="ARBA00037941"/>
    </source>
</evidence>
<dbReference type="PANTHER" id="PTHR43104:SF2">
    <property type="entry name" value="L-2-HYDROXYGLUTARATE DEHYDROGENASE, MITOCHONDRIAL"/>
    <property type="match status" value="1"/>
</dbReference>
<dbReference type="EC" id="1.1.3.15" evidence="7"/>
<dbReference type="GO" id="GO:0003973">
    <property type="term" value="F:(S)-2-hydroxy-acid oxidase activity"/>
    <property type="evidence" value="ECO:0007669"/>
    <property type="project" value="UniProtKB-EC"/>
</dbReference>
<reference evidence="7 8" key="1">
    <citation type="submission" date="2017-03" db="EMBL/GenBank/DDBJ databases">
        <authorList>
            <person name="Afonso C.L."/>
            <person name="Miller P.J."/>
            <person name="Scott M.A."/>
            <person name="Spackman E."/>
            <person name="Goraichik I."/>
            <person name="Dimitrov K.M."/>
            <person name="Suarez D.L."/>
            <person name="Swayne D.E."/>
        </authorList>
    </citation>
    <scope>NUCLEOTIDE SEQUENCE [LARGE SCALE GENOMIC DNA]</scope>
    <source>
        <strain evidence="7 8">CECT 8110</strain>
    </source>
</reference>
<keyword evidence="2" id="KW-0285">Flavoprotein</keyword>
<evidence type="ECO:0000256" key="1">
    <source>
        <dbReference type="ARBA" id="ARBA00001974"/>
    </source>
</evidence>
<dbReference type="AlphaFoldDB" id="A0A1X6ZYE4"/>
<proteinExistence type="inferred from homology"/>
<name>A0A1X6ZYE4_9RHOB</name>
<dbReference type="GO" id="GO:0005737">
    <property type="term" value="C:cytoplasm"/>
    <property type="evidence" value="ECO:0007669"/>
    <property type="project" value="TreeGrafter"/>
</dbReference>
<evidence type="ECO:0000313" key="7">
    <source>
        <dbReference type="EMBL" id="SLN65014.1"/>
    </source>
</evidence>
<dbReference type="Gene3D" id="3.50.50.60">
    <property type="entry name" value="FAD/NAD(P)-binding domain"/>
    <property type="match status" value="1"/>
</dbReference>
<dbReference type="PANTHER" id="PTHR43104">
    <property type="entry name" value="L-2-HYDROXYGLUTARATE DEHYDROGENASE, MITOCHONDRIAL"/>
    <property type="match status" value="1"/>
</dbReference>
<dbReference type="InterPro" id="IPR006076">
    <property type="entry name" value="FAD-dep_OxRdtase"/>
</dbReference>
<gene>
    <name evidence="7" type="primary">lhgO</name>
    <name evidence="7" type="ORF">ROH8110_03658</name>
</gene>